<proteinExistence type="predicted"/>
<gene>
    <name evidence="3" type="ORF">B1H20_29890</name>
</gene>
<evidence type="ECO:0000256" key="1">
    <source>
        <dbReference type="SAM" id="MobiDB-lite"/>
    </source>
</evidence>
<dbReference type="Proteomes" id="UP000192445">
    <property type="component" value="Chromosome"/>
</dbReference>
<dbReference type="EMBL" id="CP020570">
    <property type="protein sequence ID" value="ARF65151.1"/>
    <property type="molecule type" value="Genomic_DNA"/>
</dbReference>
<organism evidence="3 4">
    <name type="scientific">Streptomyces violaceoruber</name>
    <dbReference type="NCBI Taxonomy" id="1935"/>
    <lineage>
        <taxon>Bacteria</taxon>
        <taxon>Bacillati</taxon>
        <taxon>Actinomycetota</taxon>
        <taxon>Actinomycetes</taxon>
        <taxon>Kitasatosporales</taxon>
        <taxon>Streptomycetaceae</taxon>
        <taxon>Streptomyces</taxon>
        <taxon>Streptomyces violaceoruber group</taxon>
    </lineage>
</organism>
<evidence type="ECO:0000313" key="4">
    <source>
        <dbReference type="Proteomes" id="UP000192445"/>
    </source>
</evidence>
<feature type="chain" id="PRO_5039406969" evidence="2">
    <location>
        <begin position="35"/>
        <end position="160"/>
    </location>
</feature>
<reference evidence="3 4" key="1">
    <citation type="submission" date="2017-03" db="EMBL/GenBank/DDBJ databases">
        <title>Complete Genome Sequence of a natural compounds producer, Streptomyces violaceus S21.</title>
        <authorList>
            <person name="Zhong C."/>
            <person name="Zhao Z."/>
            <person name="Fu J."/>
            <person name="Zong G."/>
            <person name="Qin R."/>
            <person name="Cao G."/>
        </authorList>
    </citation>
    <scope>NUCLEOTIDE SEQUENCE [LARGE SCALE GENOMIC DNA]</scope>
    <source>
        <strain evidence="3 4">S21</strain>
    </source>
</reference>
<feature type="region of interest" description="Disordered" evidence="1">
    <location>
        <begin position="59"/>
        <end position="160"/>
    </location>
</feature>
<keyword evidence="2" id="KW-0732">Signal</keyword>
<name>A0A1V0UIZ9_STRVN</name>
<evidence type="ECO:0000256" key="2">
    <source>
        <dbReference type="SAM" id="SignalP"/>
    </source>
</evidence>
<protein>
    <submittedName>
        <fullName evidence="3">Uncharacterized protein</fullName>
    </submittedName>
</protein>
<feature type="compositionally biased region" description="Basic and acidic residues" evidence="1">
    <location>
        <begin position="120"/>
        <end position="130"/>
    </location>
</feature>
<dbReference type="KEGG" id="svu:B1H20_29890"/>
<dbReference type="AlphaFoldDB" id="A0A1V0UIZ9"/>
<sequence>MNPIAQLSSRFIPAVSVFVLTAGTVAGTAGAAWAQPGDAQRSGALCTERAGDCTRAAVDRGRQSATRQGAVVETDWPWRAGAGADENTDWPWRAKAGADENTDWPWRASAGTDDSTDWPWRARTDAREAADWPWAAGKASAASTDRPWRTATAGNTDWPW</sequence>
<dbReference type="STRING" id="1935.B1H20_29890"/>
<dbReference type="RefSeq" id="WP_030293374.1">
    <property type="nucleotide sequence ID" value="NZ_CP020570.1"/>
</dbReference>
<evidence type="ECO:0000313" key="3">
    <source>
        <dbReference type="EMBL" id="ARF65151.1"/>
    </source>
</evidence>
<accession>A0A1V0UIZ9</accession>
<feature type="signal peptide" evidence="2">
    <location>
        <begin position="1"/>
        <end position="34"/>
    </location>
</feature>